<organism evidence="7 8">
    <name type="scientific">Necator americanus</name>
    <name type="common">Human hookworm</name>
    <dbReference type="NCBI Taxonomy" id="51031"/>
    <lineage>
        <taxon>Eukaryota</taxon>
        <taxon>Metazoa</taxon>
        <taxon>Ecdysozoa</taxon>
        <taxon>Nematoda</taxon>
        <taxon>Chromadorea</taxon>
        <taxon>Rhabditida</taxon>
        <taxon>Rhabditina</taxon>
        <taxon>Rhabditomorpha</taxon>
        <taxon>Strongyloidea</taxon>
        <taxon>Ancylostomatidae</taxon>
        <taxon>Bunostominae</taxon>
        <taxon>Necator</taxon>
    </lineage>
</organism>
<evidence type="ECO:0000313" key="7">
    <source>
        <dbReference type="EMBL" id="KAK6753556.1"/>
    </source>
</evidence>
<comment type="subcellular location">
    <subcellularLocation>
        <location evidence="2">Cytoplasm</location>
    </subcellularLocation>
    <subcellularLocation>
        <location evidence="1">Nucleus</location>
    </subcellularLocation>
</comment>
<evidence type="ECO:0000313" key="8">
    <source>
        <dbReference type="Proteomes" id="UP001303046"/>
    </source>
</evidence>
<accession>A0ABR1DUF8</accession>
<dbReference type="InterPro" id="IPR022712">
    <property type="entry name" value="Beta_Casp"/>
</dbReference>
<dbReference type="SUPFAM" id="SSF56281">
    <property type="entry name" value="Metallo-hydrolase/oxidoreductase"/>
    <property type="match status" value="1"/>
</dbReference>
<name>A0ABR1DUF8_NECAM</name>
<keyword evidence="4" id="KW-0963">Cytoplasm</keyword>
<feature type="domain" description="Beta-Casp" evidence="6">
    <location>
        <begin position="264"/>
        <end position="393"/>
    </location>
</feature>
<dbReference type="PANTHER" id="PTHR46094">
    <property type="entry name" value="INTEGRATOR COMPLEX SUBUNIT 9"/>
    <property type="match status" value="1"/>
</dbReference>
<evidence type="ECO:0000256" key="1">
    <source>
        <dbReference type="ARBA" id="ARBA00004123"/>
    </source>
</evidence>
<dbReference type="InterPro" id="IPR036866">
    <property type="entry name" value="RibonucZ/Hydroxyglut_hydro"/>
</dbReference>
<dbReference type="Proteomes" id="UP001303046">
    <property type="component" value="Unassembled WGS sequence"/>
</dbReference>
<evidence type="ECO:0000256" key="4">
    <source>
        <dbReference type="ARBA" id="ARBA00022490"/>
    </source>
</evidence>
<evidence type="ECO:0000256" key="2">
    <source>
        <dbReference type="ARBA" id="ARBA00004496"/>
    </source>
</evidence>
<dbReference type="Gene3D" id="3.40.50.10890">
    <property type="match status" value="1"/>
</dbReference>
<keyword evidence="5" id="KW-0539">Nucleus</keyword>
<evidence type="ECO:0000256" key="3">
    <source>
        <dbReference type="ARBA" id="ARBA00006861"/>
    </source>
</evidence>
<comment type="caution">
    <text evidence="7">The sequence shown here is derived from an EMBL/GenBank/DDBJ whole genome shotgun (WGS) entry which is preliminary data.</text>
</comment>
<dbReference type="Pfam" id="PF16661">
    <property type="entry name" value="Lactamase_B_6"/>
    <property type="match status" value="1"/>
</dbReference>
<dbReference type="PANTHER" id="PTHR46094:SF1">
    <property type="entry name" value="INTEGRATOR COMPLEX SUBUNIT 9"/>
    <property type="match status" value="1"/>
</dbReference>
<sequence>MHLNATVLLDCAIDFSSFNLFLPYVYDQRSRLKNLPLFHGVPEVHPVPLEAICMNTVDYILVSNWHSVVALPFYTENSGFKGVVYSTEPVVHFGRLMMQELIEYHEKIVSEHVDSKWKDPSIYCTFPNAPIRNPSEWKQFYSKKTMDDALSRITTVSFNQPINLEGSVSVTACPSGYSIGSSNWVFKTEYERVGYLASSSVRPAHSRSIEWEKFHDADALILTSLARSPEFSLEGAIMEIAQTVVDTLKRGGNVLMPVNPVGSIYDLIDVVSRSIDGAGGSILESRIYFISPVAKGALAYSNVNAEWLSEAKQSSVYVPEEPFCHMGLVRNGRLKLYENVYESFCRDYKTPCVVFTGHPSLRIGDAPHLLEMWGNDSKNALIMTDPDYPLNEVYAPYEDLAIRAFYCPIDTRLEFSHVNSSLLPVELKPKNLIIPETYSVSHISKSPTHNRIEFVVQYSSITPMRYDEQLSVSLPSKKLRKRKIKIDPEVGIAPLSGYLCAYDEAYELHLSKEKIGALRPKYAGQLTTDAVLKALQKRNLLGRATTHPDGERKVVKIDSINSEITLSADGMRNWVPNVFYRRDASYIFETDVGHFHLMGLSSSKTNSEAGEEGACFAFAKST</sequence>
<comment type="similarity">
    <text evidence="3">Belongs to the metallo-beta-lactamase superfamily. RNA-metabolizing metallo-beta-lactamase-like family. INTS9 subfamily.</text>
</comment>
<dbReference type="InterPro" id="IPR001279">
    <property type="entry name" value="Metallo-B-lactamas"/>
</dbReference>
<dbReference type="Gene3D" id="3.60.15.10">
    <property type="entry name" value="Ribonuclease Z/Hydroxyacylglutathione hydrolase-like"/>
    <property type="match status" value="1"/>
</dbReference>
<dbReference type="SMART" id="SM01027">
    <property type="entry name" value="Beta-Casp"/>
    <property type="match status" value="1"/>
</dbReference>
<dbReference type="EMBL" id="JAVFWL010000005">
    <property type="protein sequence ID" value="KAK6753556.1"/>
    <property type="molecule type" value="Genomic_DNA"/>
</dbReference>
<evidence type="ECO:0000259" key="6">
    <source>
        <dbReference type="SMART" id="SM01027"/>
    </source>
</evidence>
<keyword evidence="8" id="KW-1185">Reference proteome</keyword>
<evidence type="ECO:0000256" key="5">
    <source>
        <dbReference type="ARBA" id="ARBA00023242"/>
    </source>
</evidence>
<dbReference type="Pfam" id="PF10996">
    <property type="entry name" value="Beta-Casp"/>
    <property type="match status" value="1"/>
</dbReference>
<proteinExistence type="inferred from homology"/>
<dbReference type="InterPro" id="IPR027074">
    <property type="entry name" value="Integrator_9su"/>
</dbReference>
<protein>
    <recommendedName>
        <fullName evidence="6">Beta-Casp domain-containing protein</fullName>
    </recommendedName>
</protein>
<gene>
    <name evidence="7" type="primary">Necator_chrV.g17671</name>
    <name evidence="7" type="ORF">RB195_012881</name>
</gene>
<reference evidence="7 8" key="1">
    <citation type="submission" date="2023-08" db="EMBL/GenBank/DDBJ databases">
        <title>A Necator americanus chromosomal reference genome.</title>
        <authorList>
            <person name="Ilik V."/>
            <person name="Petrzelkova K.J."/>
            <person name="Pardy F."/>
            <person name="Fuh T."/>
            <person name="Niatou-Singa F.S."/>
            <person name="Gouil Q."/>
            <person name="Baker L."/>
            <person name="Ritchie M.E."/>
            <person name="Jex A.R."/>
            <person name="Gazzola D."/>
            <person name="Li H."/>
            <person name="Toshio Fujiwara R."/>
            <person name="Zhan B."/>
            <person name="Aroian R.V."/>
            <person name="Pafco B."/>
            <person name="Schwarz E.M."/>
        </authorList>
    </citation>
    <scope>NUCLEOTIDE SEQUENCE [LARGE SCALE GENOMIC DNA]</scope>
    <source>
        <strain evidence="7 8">Aroian</strain>
        <tissue evidence="7">Whole animal</tissue>
    </source>
</reference>